<evidence type="ECO:0000259" key="1">
    <source>
        <dbReference type="Pfam" id="PF24957"/>
    </source>
</evidence>
<dbReference type="InterPro" id="IPR056666">
    <property type="entry name" value="DrmE_C"/>
</dbReference>
<dbReference type="EMBL" id="JADBEL010000001">
    <property type="protein sequence ID" value="MBE1553207.1"/>
    <property type="molecule type" value="Genomic_DNA"/>
</dbReference>
<gene>
    <name evidence="2" type="ORF">H4683_000276</name>
</gene>
<reference evidence="2" key="1">
    <citation type="submission" date="2020-10" db="EMBL/GenBank/DDBJ databases">
        <title>Genomic Encyclopedia of Type Strains, Phase IV (KMG-IV): sequencing the most valuable type-strain genomes for metagenomic binning, comparative biology and taxonomic classification.</title>
        <authorList>
            <person name="Goeker M."/>
        </authorList>
    </citation>
    <scope>NUCLEOTIDE SEQUENCE</scope>
    <source>
        <strain evidence="2">DSM 13886</strain>
    </source>
</reference>
<dbReference type="AlphaFoldDB" id="A0A927MHE8"/>
<sequence>MPGYRRANLGLANELYSSSVNVEFVKVEEDRIGQLMHALKILKSTVKSFYGNDEVLSERTEEFIGVCRKVVGSVSNYSTYFETNNMPIVNYFSLTKKSIYTDLFEKDVVPIIDLIRLLRKQNNNAYIDVLNKLGYRKPINAENTYILTRQKIVNEYLEINNMKIKVMRDKEFVDHGIFAEHIIFLGTPSYFDRKFSEVFYGKYTFFLGYACFENRLLKRESFSDLINQNDLINTIYKDVTTDKGFTGIDFKETFLSGNEKKSEEDVISRFQNIASVSLEEKIEVKLATISHNNYIFLPKGQKVNVIDRESLKITQEKVKELSAGDLLVFRTQNASNLVREVADEIMGINAKKHRSNVEKWKKRLRFNVDKKGIDKISRILIERYGIKVARENNIKNWMSSYTIKPSCLNELLEVFKFELLEKEEIITAASEIVSAHISAGHQISYILMNELDENLEGIIDENGFYTFESTEFEGASFNIEEIKKISKEIYYIPEKEILKIIKG</sequence>
<dbReference type="Proteomes" id="UP000658225">
    <property type="component" value="Unassembled WGS sequence"/>
</dbReference>
<name>A0A927MHE8_9BACL</name>
<evidence type="ECO:0000313" key="3">
    <source>
        <dbReference type="Proteomes" id="UP000658225"/>
    </source>
</evidence>
<dbReference type="RefSeq" id="WP_192597023.1">
    <property type="nucleotide sequence ID" value="NZ_JADBEL010000001.1"/>
</dbReference>
<organism evidence="2 3">
    <name type="scientific">Sporosarcina limicola</name>
    <dbReference type="NCBI Taxonomy" id="34101"/>
    <lineage>
        <taxon>Bacteria</taxon>
        <taxon>Bacillati</taxon>
        <taxon>Bacillota</taxon>
        <taxon>Bacilli</taxon>
        <taxon>Bacillales</taxon>
        <taxon>Caryophanaceae</taxon>
        <taxon>Sporosarcina</taxon>
    </lineage>
</organism>
<protein>
    <recommendedName>
        <fullName evidence="1">DISARM protein DrmE C-terminal domain-containing protein</fullName>
    </recommendedName>
</protein>
<feature type="domain" description="DISARM protein DrmE C-terminal" evidence="1">
    <location>
        <begin position="280"/>
        <end position="447"/>
    </location>
</feature>
<proteinExistence type="predicted"/>
<keyword evidence="3" id="KW-1185">Reference proteome</keyword>
<comment type="caution">
    <text evidence="2">The sequence shown here is derived from an EMBL/GenBank/DDBJ whole genome shotgun (WGS) entry which is preliminary data.</text>
</comment>
<evidence type="ECO:0000313" key="2">
    <source>
        <dbReference type="EMBL" id="MBE1553207.1"/>
    </source>
</evidence>
<accession>A0A927MHE8</accession>
<dbReference type="Pfam" id="PF24957">
    <property type="entry name" value="DrmE_C"/>
    <property type="match status" value="1"/>
</dbReference>